<reference evidence="1 2" key="1">
    <citation type="submission" date="2015-03" db="EMBL/GenBank/DDBJ databases">
        <title>Draft genome sequence of Elstera litoralis.</title>
        <authorList>
            <person name="Rahalkar M.C."/>
            <person name="Dhakephalkar P.K."/>
            <person name="Pore S.D."/>
            <person name="Arora P."/>
            <person name="Kapse N.G."/>
            <person name="Pandit P.S."/>
        </authorList>
    </citation>
    <scope>NUCLEOTIDE SEQUENCE [LARGE SCALE GENOMIC DNA]</scope>
    <source>
        <strain evidence="1 2">Dia-1</strain>
    </source>
</reference>
<evidence type="ECO:0000313" key="1">
    <source>
        <dbReference type="EMBL" id="KJV08503.1"/>
    </source>
</evidence>
<dbReference type="EMBL" id="LAJY01000556">
    <property type="protein sequence ID" value="KJV08503.1"/>
    <property type="molecule type" value="Genomic_DNA"/>
</dbReference>
<sequence length="133" mass="14940">MAKGILEIMSHLWLGLRPDQLSALLQRPSWRGFQKAPKPERWRVLDTPDQRHRETPLIVSPTAKGGTEALQPQFDLTRTRWTDGGLTLEHLVWRFPNGAAEPQAAWLRMPVGPSGDALRVQLHAMHADAQLAA</sequence>
<protein>
    <submittedName>
        <fullName evidence="1">Uncharacterized protein</fullName>
    </submittedName>
</protein>
<dbReference type="Proteomes" id="UP000033774">
    <property type="component" value="Unassembled WGS sequence"/>
</dbReference>
<dbReference type="RefSeq" id="WP_045776982.1">
    <property type="nucleotide sequence ID" value="NZ_LAJY01000556.1"/>
</dbReference>
<name>A0A0F3IPL5_9PROT</name>
<feature type="non-terminal residue" evidence="1">
    <location>
        <position position="133"/>
    </location>
</feature>
<proteinExistence type="predicted"/>
<dbReference type="AlphaFoldDB" id="A0A0F3IPL5"/>
<gene>
    <name evidence="1" type="ORF">VZ95_17365</name>
</gene>
<accession>A0A0F3IPL5</accession>
<evidence type="ECO:0000313" key="2">
    <source>
        <dbReference type="Proteomes" id="UP000033774"/>
    </source>
</evidence>
<comment type="caution">
    <text evidence="1">The sequence shown here is derived from an EMBL/GenBank/DDBJ whole genome shotgun (WGS) entry which is preliminary data.</text>
</comment>
<keyword evidence="2" id="KW-1185">Reference proteome</keyword>
<organism evidence="1 2">
    <name type="scientific">Elstera litoralis</name>
    <dbReference type="NCBI Taxonomy" id="552518"/>
    <lineage>
        <taxon>Bacteria</taxon>
        <taxon>Pseudomonadati</taxon>
        <taxon>Pseudomonadota</taxon>
        <taxon>Alphaproteobacteria</taxon>
        <taxon>Rhodospirillales</taxon>
        <taxon>Rhodospirillaceae</taxon>
        <taxon>Elstera</taxon>
    </lineage>
</organism>